<comment type="caution">
    <text evidence="1">The sequence shown here is derived from an EMBL/GenBank/DDBJ whole genome shotgun (WGS) entry which is preliminary data.</text>
</comment>
<gene>
    <name evidence="1" type="ORF">PXEA_LOCUS10440</name>
</gene>
<sequence>MRGIDTDQRCPEEEGKRCPIRGRIRFGRLRRQSLSTLGSVCMAFLCPSSDGFAPPLLGSRSEPMAWPVEVDQAAEEGYSSLELQQSSDNNSNYANESCCAGGVVDSGHFDADANLGPNGSDSLRQACLVQHCRHVAGSSTNEGQRWPMVMMMVVVATELTGAAGRVVITAEAKHELGADVRAACASETGPKCQDGWSCFIKSHLSSLLQPQPLPPPPPLLPPHTDTIPQPSPLVSKSNSASFRIGYQQVRAQTPITFTCTCKLICLADCKDENAHVPSYPPTGGCMHTLDTTTPAEARDREKERKKSCTSCTRVCPVSQFVSLLSPIWGDGVCWDKDDILLSHFSLFITLPSSLAGLTLIQSAMRPAPRKTPPTLRQNPLFHLHPFACSLSHSPLPKPCCHLAHRLGMWPGLVAGPWILWYKTPSLHLTPSRLLVHVHVNVHVPTDACRQRQTLMPVRTGDHVTRATGKVCGCLSV</sequence>
<accession>A0A3S5FD70</accession>
<dbReference type="AlphaFoldDB" id="A0A3S5FD70"/>
<evidence type="ECO:0000313" key="1">
    <source>
        <dbReference type="EMBL" id="VEL17000.1"/>
    </source>
</evidence>
<dbReference type="Proteomes" id="UP000784294">
    <property type="component" value="Unassembled WGS sequence"/>
</dbReference>
<protein>
    <submittedName>
        <fullName evidence="1">Uncharacterized protein</fullName>
    </submittedName>
</protein>
<dbReference type="EMBL" id="CAAALY010030668">
    <property type="protein sequence ID" value="VEL17000.1"/>
    <property type="molecule type" value="Genomic_DNA"/>
</dbReference>
<keyword evidence="2" id="KW-1185">Reference proteome</keyword>
<organism evidence="1 2">
    <name type="scientific">Protopolystoma xenopodis</name>
    <dbReference type="NCBI Taxonomy" id="117903"/>
    <lineage>
        <taxon>Eukaryota</taxon>
        <taxon>Metazoa</taxon>
        <taxon>Spiralia</taxon>
        <taxon>Lophotrochozoa</taxon>
        <taxon>Platyhelminthes</taxon>
        <taxon>Monogenea</taxon>
        <taxon>Polyopisthocotylea</taxon>
        <taxon>Polystomatidea</taxon>
        <taxon>Polystomatidae</taxon>
        <taxon>Protopolystoma</taxon>
    </lineage>
</organism>
<proteinExistence type="predicted"/>
<evidence type="ECO:0000313" key="2">
    <source>
        <dbReference type="Proteomes" id="UP000784294"/>
    </source>
</evidence>
<reference evidence="1" key="1">
    <citation type="submission" date="2018-11" db="EMBL/GenBank/DDBJ databases">
        <authorList>
            <consortium name="Pathogen Informatics"/>
        </authorList>
    </citation>
    <scope>NUCLEOTIDE SEQUENCE</scope>
</reference>
<name>A0A3S5FD70_9PLAT</name>